<keyword evidence="11" id="KW-0732">Signal</keyword>
<dbReference type="GO" id="GO:0004497">
    <property type="term" value="F:monooxygenase activity"/>
    <property type="evidence" value="ECO:0007669"/>
    <property type="project" value="UniProtKB-KW"/>
</dbReference>
<evidence type="ECO:0000256" key="9">
    <source>
        <dbReference type="PIRSR" id="PIRSR602401-1"/>
    </source>
</evidence>
<comment type="cofactor">
    <cofactor evidence="1 9">
        <name>heme</name>
        <dbReference type="ChEBI" id="CHEBI:30413"/>
    </cofactor>
</comment>
<keyword evidence="7 9" id="KW-0408">Iron</keyword>
<comment type="pathway">
    <text evidence="2">Secondary metabolite biosynthesis.</text>
</comment>
<keyword evidence="6 10" id="KW-0560">Oxidoreductase</keyword>
<feature type="binding site" description="axial binding residue" evidence="9">
    <location>
        <position position="422"/>
    </location>
    <ligand>
        <name>heme</name>
        <dbReference type="ChEBI" id="CHEBI:30413"/>
    </ligand>
    <ligandPart>
        <name>Fe</name>
        <dbReference type="ChEBI" id="CHEBI:18248"/>
    </ligandPart>
</feature>
<name>F8NGX5_SERL9</name>
<dbReference type="KEGG" id="sla:SERLADRAFT_365613"/>
<dbReference type="Proteomes" id="UP000008064">
    <property type="component" value="Unassembled WGS sequence"/>
</dbReference>
<dbReference type="InterPro" id="IPR002401">
    <property type="entry name" value="Cyt_P450_E_grp-I"/>
</dbReference>
<evidence type="ECO:0000256" key="6">
    <source>
        <dbReference type="ARBA" id="ARBA00023002"/>
    </source>
</evidence>
<reference evidence="12" key="1">
    <citation type="submission" date="2011-04" db="EMBL/GenBank/DDBJ databases">
        <title>Evolution of plant cell wall degrading machinery underlies the functional diversity of forest fungi.</title>
        <authorList>
            <consortium name="US DOE Joint Genome Institute (JGI-PGF)"/>
            <person name="Eastwood D.C."/>
            <person name="Floudas D."/>
            <person name="Binder M."/>
            <person name="Majcherczyk A."/>
            <person name="Schneider P."/>
            <person name="Aerts A."/>
            <person name="Asiegbu F.O."/>
            <person name="Baker S.E."/>
            <person name="Barry K."/>
            <person name="Bendiksby M."/>
            <person name="Blumentritt M."/>
            <person name="Coutinho P.M."/>
            <person name="Cullen D."/>
            <person name="Cullen D."/>
            <person name="Gathman A."/>
            <person name="Goodell B."/>
            <person name="Henrissat B."/>
            <person name="Ihrmark K."/>
            <person name="Kauserud H."/>
            <person name="Kohler A."/>
            <person name="LaButti K."/>
            <person name="Lapidus A."/>
            <person name="Lavin J.L."/>
            <person name="Lee Y.-H."/>
            <person name="Lindquist E."/>
            <person name="Lilly W."/>
            <person name="Lucas S."/>
            <person name="Morin E."/>
            <person name="Murat C."/>
            <person name="Oguiza J.A."/>
            <person name="Park J."/>
            <person name="Pisabarro A.G."/>
            <person name="Riley R."/>
            <person name="Rosling A."/>
            <person name="Salamov A."/>
            <person name="Schmidt O."/>
            <person name="Schmutz J."/>
            <person name="Skrede I."/>
            <person name="Stenlid J."/>
            <person name="Wiebenga A."/>
            <person name="Xie X."/>
            <person name="Kues U."/>
            <person name="Hibbett D.S."/>
            <person name="Hoffmeister D."/>
            <person name="Hogberg N."/>
            <person name="Martin F."/>
            <person name="Grigoriev I.V."/>
            <person name="Watkinson S.C."/>
        </authorList>
    </citation>
    <scope>NUCLEOTIDE SEQUENCE</scope>
    <source>
        <strain evidence="12">S7.9</strain>
    </source>
</reference>
<evidence type="ECO:0000256" key="1">
    <source>
        <dbReference type="ARBA" id="ARBA00001971"/>
    </source>
</evidence>
<dbReference type="InterPro" id="IPR050364">
    <property type="entry name" value="Cytochrome_P450_fung"/>
</dbReference>
<accession>F8NGX5</accession>
<dbReference type="AlphaFoldDB" id="F8NGX5"/>
<dbReference type="RefSeq" id="XP_007313859.1">
    <property type="nucleotide sequence ID" value="XM_007313797.1"/>
</dbReference>
<evidence type="ECO:0000256" key="11">
    <source>
        <dbReference type="SAM" id="SignalP"/>
    </source>
</evidence>
<evidence type="ECO:0000256" key="7">
    <source>
        <dbReference type="ARBA" id="ARBA00023004"/>
    </source>
</evidence>
<dbReference type="GO" id="GO:0020037">
    <property type="term" value="F:heme binding"/>
    <property type="evidence" value="ECO:0007669"/>
    <property type="project" value="InterPro"/>
</dbReference>
<keyword evidence="8 10" id="KW-0503">Monooxygenase</keyword>
<keyword evidence="5 9" id="KW-0479">Metal-binding</keyword>
<evidence type="ECO:0000313" key="12">
    <source>
        <dbReference type="EMBL" id="EGO29617.1"/>
    </source>
</evidence>
<proteinExistence type="inferred from homology"/>
<dbReference type="PANTHER" id="PTHR46300">
    <property type="entry name" value="P450, PUTATIVE (EUROFUNG)-RELATED-RELATED"/>
    <property type="match status" value="1"/>
</dbReference>
<comment type="similarity">
    <text evidence="3 10">Belongs to the cytochrome P450 family.</text>
</comment>
<dbReference type="CDD" id="cd11065">
    <property type="entry name" value="CYP64-like"/>
    <property type="match status" value="1"/>
</dbReference>
<dbReference type="PROSITE" id="PS00086">
    <property type="entry name" value="CYTOCHROME_P450"/>
    <property type="match status" value="1"/>
</dbReference>
<dbReference type="SUPFAM" id="SSF48264">
    <property type="entry name" value="Cytochrome P450"/>
    <property type="match status" value="1"/>
</dbReference>
<dbReference type="PRINTS" id="PR00385">
    <property type="entry name" value="P450"/>
</dbReference>
<dbReference type="PRINTS" id="PR00463">
    <property type="entry name" value="EP450I"/>
</dbReference>
<dbReference type="Gene3D" id="1.10.630.10">
    <property type="entry name" value="Cytochrome P450"/>
    <property type="match status" value="1"/>
</dbReference>
<evidence type="ECO:0000256" key="2">
    <source>
        <dbReference type="ARBA" id="ARBA00005179"/>
    </source>
</evidence>
<evidence type="ECO:0008006" key="13">
    <source>
        <dbReference type="Google" id="ProtNLM"/>
    </source>
</evidence>
<dbReference type="InterPro" id="IPR001128">
    <property type="entry name" value="Cyt_P450"/>
</dbReference>
<dbReference type="EMBL" id="GL945429">
    <property type="protein sequence ID" value="EGO29617.1"/>
    <property type="molecule type" value="Genomic_DNA"/>
</dbReference>
<dbReference type="OrthoDB" id="2789670at2759"/>
<dbReference type="GO" id="GO:0005506">
    <property type="term" value="F:iron ion binding"/>
    <property type="evidence" value="ECO:0007669"/>
    <property type="project" value="InterPro"/>
</dbReference>
<dbReference type="PANTHER" id="PTHR46300:SF7">
    <property type="entry name" value="P450, PUTATIVE (EUROFUNG)-RELATED"/>
    <property type="match status" value="1"/>
</dbReference>
<gene>
    <name evidence="12" type="ORF">SERLADRAFT_365613</name>
</gene>
<evidence type="ECO:0000256" key="8">
    <source>
        <dbReference type="ARBA" id="ARBA00023033"/>
    </source>
</evidence>
<dbReference type="GeneID" id="18810104"/>
<feature type="signal peptide" evidence="11">
    <location>
        <begin position="1"/>
        <end position="22"/>
    </location>
</feature>
<sequence>MSVGPLLFDMPVLALVLIFLRARVLLPSGPRSLPVLGNVLGLNPNKPWITYADWAKVHGDLVYSRLLNQEIIVFNSEKVAKDLLERRANNYSDRPQFIIIALFGGSFNSALLNYGNRWRLHRRLFQQAFRADAAMIYRPTQLRKVHQLLANLLETPGEYSDHLQMLSTAVIMAVAYGYDPASRHDPLVMAVERTANMLAKASTPEGAAVLSVFPFSDFKRKALECQELTVNVIEAPFQYVKQNIAAGTAKPSMVSDLLSRMKADDDSYELAIKHTSASAFLGKHFRSYTASALKIFMLAMFLYPDVQRKAWLEIDSVVGQNRLPDFNDRPSLPYIEAILRETFRWHPGVPLGVSHATMNDDHFGGYFIPKGAIVMANIWAMSHNEDKYPDSDEFKPERFFMPDGKLNNDNVSFVFGFGRRVCIGRHIADATVWAAIVSILAAFSITKAKDEQGNDIEVSPQCHPLPYPCRIEPRSGMSSEKLMQMINSHK</sequence>
<dbReference type="InterPro" id="IPR017972">
    <property type="entry name" value="Cyt_P450_CS"/>
</dbReference>
<organism>
    <name type="scientific">Serpula lacrymans var. lacrymans (strain S7.9)</name>
    <name type="common">Dry rot fungus</name>
    <dbReference type="NCBI Taxonomy" id="578457"/>
    <lineage>
        <taxon>Eukaryota</taxon>
        <taxon>Fungi</taxon>
        <taxon>Dikarya</taxon>
        <taxon>Basidiomycota</taxon>
        <taxon>Agaricomycotina</taxon>
        <taxon>Agaricomycetes</taxon>
        <taxon>Agaricomycetidae</taxon>
        <taxon>Boletales</taxon>
        <taxon>Coniophorineae</taxon>
        <taxon>Serpulaceae</taxon>
        <taxon>Serpula</taxon>
    </lineage>
</organism>
<dbReference type="GO" id="GO:0016705">
    <property type="term" value="F:oxidoreductase activity, acting on paired donors, with incorporation or reduction of molecular oxygen"/>
    <property type="evidence" value="ECO:0007669"/>
    <property type="project" value="InterPro"/>
</dbReference>
<keyword evidence="4 9" id="KW-0349">Heme</keyword>
<dbReference type="Pfam" id="PF00067">
    <property type="entry name" value="p450"/>
    <property type="match status" value="1"/>
</dbReference>
<dbReference type="HOGENOM" id="CLU_001570_2_3_1"/>
<evidence type="ECO:0000256" key="4">
    <source>
        <dbReference type="ARBA" id="ARBA00022617"/>
    </source>
</evidence>
<evidence type="ECO:0000256" key="10">
    <source>
        <dbReference type="RuleBase" id="RU000461"/>
    </source>
</evidence>
<protein>
    <recommendedName>
        <fullName evidence="13">Cytochrome P450</fullName>
    </recommendedName>
</protein>
<feature type="chain" id="PRO_5003381306" description="Cytochrome P450" evidence="11">
    <location>
        <begin position="23"/>
        <end position="490"/>
    </location>
</feature>
<evidence type="ECO:0000256" key="3">
    <source>
        <dbReference type="ARBA" id="ARBA00010617"/>
    </source>
</evidence>
<evidence type="ECO:0000256" key="5">
    <source>
        <dbReference type="ARBA" id="ARBA00022723"/>
    </source>
</evidence>
<dbReference type="InterPro" id="IPR036396">
    <property type="entry name" value="Cyt_P450_sf"/>
</dbReference>